<comment type="caution">
    <text evidence="1">The sequence shown here is derived from an EMBL/GenBank/DDBJ whole genome shotgun (WGS) entry which is preliminary data.</text>
</comment>
<accession>A0ACC1QGC4</accession>
<proteinExistence type="predicted"/>
<name>A0ACC1QGC4_9HYPO</name>
<protein>
    <submittedName>
        <fullName evidence="1">Uncharacterized protein</fullName>
    </submittedName>
</protein>
<evidence type="ECO:0000313" key="2">
    <source>
        <dbReference type="Proteomes" id="UP001148737"/>
    </source>
</evidence>
<dbReference type="Proteomes" id="UP001148737">
    <property type="component" value="Unassembled WGS sequence"/>
</dbReference>
<evidence type="ECO:0000313" key="1">
    <source>
        <dbReference type="EMBL" id="KAJ3475858.1"/>
    </source>
</evidence>
<sequence length="204" mass="23528">MCNFLPGTYLYILSCHRVCQQCLLGRERYLPLRPKQACSQFGLSNSAVRRIPRLYVPKYSPQSRSLRRWGHILNQRNTTGWLLIDREVVLREQLRNIYGSSADYRELLQRKTRQQIAQLHERRLDTGTASTPFTAPTEYSYSVSVLLPWLDRATQNVGRPEKCRACRFEGKSEALSFHCATGLQDHIDQHGPIVDGQHVQPSSE</sequence>
<keyword evidence="2" id="KW-1185">Reference proteome</keyword>
<gene>
    <name evidence="1" type="ORF">NLG97_g9319</name>
</gene>
<dbReference type="EMBL" id="JANAKD010001888">
    <property type="protein sequence ID" value="KAJ3475858.1"/>
    <property type="molecule type" value="Genomic_DNA"/>
</dbReference>
<organism evidence="1 2">
    <name type="scientific">Lecanicillium saksenae</name>
    <dbReference type="NCBI Taxonomy" id="468837"/>
    <lineage>
        <taxon>Eukaryota</taxon>
        <taxon>Fungi</taxon>
        <taxon>Dikarya</taxon>
        <taxon>Ascomycota</taxon>
        <taxon>Pezizomycotina</taxon>
        <taxon>Sordariomycetes</taxon>
        <taxon>Hypocreomycetidae</taxon>
        <taxon>Hypocreales</taxon>
        <taxon>Cordycipitaceae</taxon>
        <taxon>Lecanicillium</taxon>
    </lineage>
</organism>
<reference evidence="1" key="1">
    <citation type="submission" date="2022-07" db="EMBL/GenBank/DDBJ databases">
        <title>Genome Sequence of Lecanicillium saksenae.</title>
        <authorList>
            <person name="Buettner E."/>
        </authorList>
    </citation>
    <scope>NUCLEOTIDE SEQUENCE</scope>
    <source>
        <strain evidence="1">VT-O1</strain>
    </source>
</reference>